<protein>
    <submittedName>
        <fullName evidence="2">Uncharacterized protein</fullName>
    </submittedName>
</protein>
<feature type="compositionally biased region" description="Polar residues" evidence="1">
    <location>
        <begin position="73"/>
        <end position="84"/>
    </location>
</feature>
<accession>A0A813LPN4</accession>
<dbReference type="EMBL" id="CAJNNW010036440">
    <property type="protein sequence ID" value="CAE8734295.1"/>
    <property type="molecule type" value="Genomic_DNA"/>
</dbReference>
<comment type="caution">
    <text evidence="2">The sequence shown here is derived from an EMBL/GenBank/DDBJ whole genome shotgun (WGS) entry which is preliminary data.</text>
</comment>
<sequence length="102" mass="11748">MIWLTWHADLASRGVALIGAKMARRDGENTISLQPSWHTTLNSNRKTCPLRISQKPSRDAPSRTRAWIAAIATSQPKQSKTLSATRTNQTQRRKRNRNFRHW</sequence>
<name>A0A813LPN4_POLGL</name>
<gene>
    <name evidence="2" type="ORF">PGLA2088_LOCUS47229</name>
</gene>
<evidence type="ECO:0000313" key="2">
    <source>
        <dbReference type="EMBL" id="CAE8734295.1"/>
    </source>
</evidence>
<organism evidence="2 3">
    <name type="scientific">Polarella glacialis</name>
    <name type="common">Dinoflagellate</name>
    <dbReference type="NCBI Taxonomy" id="89957"/>
    <lineage>
        <taxon>Eukaryota</taxon>
        <taxon>Sar</taxon>
        <taxon>Alveolata</taxon>
        <taxon>Dinophyceae</taxon>
        <taxon>Suessiales</taxon>
        <taxon>Suessiaceae</taxon>
        <taxon>Polarella</taxon>
    </lineage>
</organism>
<feature type="compositionally biased region" description="Basic residues" evidence="1">
    <location>
        <begin position="91"/>
        <end position="102"/>
    </location>
</feature>
<dbReference type="AlphaFoldDB" id="A0A813LPN4"/>
<reference evidence="2" key="1">
    <citation type="submission" date="2021-02" db="EMBL/GenBank/DDBJ databases">
        <authorList>
            <person name="Dougan E. K."/>
            <person name="Rhodes N."/>
            <person name="Thang M."/>
            <person name="Chan C."/>
        </authorList>
    </citation>
    <scope>NUCLEOTIDE SEQUENCE</scope>
</reference>
<proteinExistence type="predicted"/>
<feature type="region of interest" description="Disordered" evidence="1">
    <location>
        <begin position="73"/>
        <end position="102"/>
    </location>
</feature>
<evidence type="ECO:0000313" key="3">
    <source>
        <dbReference type="Proteomes" id="UP000626109"/>
    </source>
</evidence>
<dbReference type="Proteomes" id="UP000626109">
    <property type="component" value="Unassembled WGS sequence"/>
</dbReference>
<evidence type="ECO:0000256" key="1">
    <source>
        <dbReference type="SAM" id="MobiDB-lite"/>
    </source>
</evidence>